<feature type="binding site" evidence="7">
    <location>
        <position position="20"/>
    </location>
    <ligand>
        <name>(6S)-5-formyl-5,6,7,8-tetrahydrofolate</name>
        <dbReference type="ChEBI" id="CHEBI:57457"/>
    </ligand>
</feature>
<dbReference type="Gene3D" id="1.20.120.430">
    <property type="entry name" value="tRNA modification GTPase MnmE domain 2"/>
    <property type="match status" value="1"/>
</dbReference>
<dbReference type="InterPro" id="IPR025867">
    <property type="entry name" value="MnmE_helical"/>
</dbReference>
<comment type="cofactor">
    <cofactor evidence="7">
        <name>K(+)</name>
        <dbReference type="ChEBI" id="CHEBI:29103"/>
    </cofactor>
    <text evidence="7">Binds 1 potassium ion per subunit.</text>
</comment>
<gene>
    <name evidence="7" type="primary">mnmE</name>
    <name evidence="7" type="synonym">trmE</name>
    <name evidence="10" type="ORF">DDE23_20825</name>
</gene>
<feature type="binding site" evidence="7">
    <location>
        <position position="248"/>
    </location>
    <ligand>
        <name>Mg(2+)</name>
        <dbReference type="ChEBI" id="CHEBI:18420"/>
    </ligand>
</feature>
<dbReference type="InterPro" id="IPR031168">
    <property type="entry name" value="G_TrmE"/>
</dbReference>
<keyword evidence="7" id="KW-0479">Metal-binding</keyword>
<dbReference type="EC" id="3.6.-.-" evidence="7"/>
<feature type="binding site" evidence="7">
    <location>
        <begin position="242"/>
        <end position="248"/>
    </location>
    <ligand>
        <name>GTP</name>
        <dbReference type="ChEBI" id="CHEBI:37565"/>
    </ligand>
</feature>
<dbReference type="NCBIfam" id="TIGR00231">
    <property type="entry name" value="small_GTP"/>
    <property type="match status" value="1"/>
</dbReference>
<dbReference type="CDD" id="cd14858">
    <property type="entry name" value="TrmE_N"/>
    <property type="match status" value="1"/>
</dbReference>
<feature type="binding site" evidence="7">
    <location>
        <position position="77"/>
    </location>
    <ligand>
        <name>(6S)-5-formyl-5,6,7,8-tetrahydrofolate</name>
        <dbReference type="ChEBI" id="CHEBI:57457"/>
    </ligand>
</feature>
<evidence type="ECO:0000313" key="10">
    <source>
        <dbReference type="EMBL" id="PVE45470.1"/>
    </source>
</evidence>
<dbReference type="Gene3D" id="3.30.1360.120">
    <property type="entry name" value="Probable tRNA modification gtpase trme, domain 1"/>
    <property type="match status" value="1"/>
</dbReference>
<feature type="binding site" evidence="7">
    <location>
        <position position="117"/>
    </location>
    <ligand>
        <name>(6S)-5-formyl-5,6,7,8-tetrahydrofolate</name>
        <dbReference type="ChEBI" id="CHEBI:57457"/>
    </ligand>
</feature>
<dbReference type="InterPro" id="IPR006073">
    <property type="entry name" value="GTP-bd"/>
</dbReference>
<dbReference type="InterPro" id="IPR027417">
    <property type="entry name" value="P-loop_NTPase"/>
</dbReference>
<feature type="binding site" evidence="7">
    <location>
        <position position="425"/>
    </location>
    <ligand>
        <name>(6S)-5-formyl-5,6,7,8-tetrahydrofolate</name>
        <dbReference type="ChEBI" id="CHEBI:57457"/>
    </ligand>
</feature>
<dbReference type="GO" id="GO:0002098">
    <property type="term" value="P:tRNA wobble uridine modification"/>
    <property type="evidence" value="ECO:0007669"/>
    <property type="project" value="TreeGrafter"/>
</dbReference>
<proteinExistence type="inferred from homology"/>
<dbReference type="SUPFAM" id="SSF52540">
    <property type="entry name" value="P-loop containing nucleoside triphosphate hydrolases"/>
    <property type="match status" value="1"/>
</dbReference>
<keyword evidence="6 7" id="KW-0342">GTP-binding</keyword>
<evidence type="ECO:0000256" key="1">
    <source>
        <dbReference type="ARBA" id="ARBA00011043"/>
    </source>
</evidence>
<accession>A0A2T7ULA3</accession>
<keyword evidence="7" id="KW-0460">Magnesium</keyword>
<evidence type="ECO:0000313" key="11">
    <source>
        <dbReference type="Proteomes" id="UP000244810"/>
    </source>
</evidence>
<dbReference type="AlphaFoldDB" id="A0A2T7ULA3"/>
<dbReference type="CDD" id="cd04164">
    <property type="entry name" value="trmE"/>
    <property type="match status" value="1"/>
</dbReference>
<dbReference type="SUPFAM" id="SSF116878">
    <property type="entry name" value="TrmE connector domain"/>
    <property type="match status" value="1"/>
</dbReference>
<evidence type="ECO:0000259" key="9">
    <source>
        <dbReference type="PROSITE" id="PS51709"/>
    </source>
</evidence>
<evidence type="ECO:0000256" key="5">
    <source>
        <dbReference type="ARBA" id="ARBA00022958"/>
    </source>
</evidence>
<dbReference type="NCBIfam" id="TIGR00450">
    <property type="entry name" value="mnmE_trmE_thdF"/>
    <property type="match status" value="1"/>
</dbReference>
<sequence>MDTIVALASAQGRAGVAIVRVSGPCAWAVCEALAGFVPPVREARLARLRDASGGLIDSGLVLCFAEGASFTGEKICEFQVHGSIAVVGALLRACLACEGVRAAEAGEFTRRAFLGGRMDLTEVEALADLIDAETEVQRRQALTVMEGSAARVIEGWREDLLQSLAMLEAALDFADEELPPDLTGHVMAPLLRVRDSLGAQIAGRKASEAVRSGFDVAIVGPVNAGKSSLLNALAGREAAITSSRAGTTRDVIEVRMEIAGLAVTLIDTAGLREAEDEIERLGIERGRARAAAADLRVYLLGAPGEVAEGVEPEDIVVLSKADLWGQPGISAATGEGIGALIGRIAGVLQQRIAHSSVFNRERHFDKLARAAEGVDAALAGLSGGVGWDLVGEDVKAAIRALDGIIGRVDVEDVLGRIFSSFCIGK</sequence>
<evidence type="ECO:0000256" key="4">
    <source>
        <dbReference type="ARBA" id="ARBA00022801"/>
    </source>
</evidence>
<dbReference type="InterPro" id="IPR018948">
    <property type="entry name" value="GTP-bd_TrmE_N"/>
</dbReference>
<protein>
    <recommendedName>
        <fullName evidence="7">tRNA modification GTPase MnmE</fullName>
        <ecNumber evidence="7">3.6.-.-</ecNumber>
    </recommendedName>
</protein>
<dbReference type="PANTHER" id="PTHR42714:SF2">
    <property type="entry name" value="TRNA MODIFICATION GTPASE GTPBP3, MITOCHONDRIAL"/>
    <property type="match status" value="1"/>
</dbReference>
<dbReference type="Pfam" id="PF10396">
    <property type="entry name" value="TrmE_N"/>
    <property type="match status" value="1"/>
</dbReference>
<feature type="domain" description="TrmE-type G" evidence="9">
    <location>
        <begin position="213"/>
        <end position="349"/>
    </location>
</feature>
<comment type="caution">
    <text evidence="10">The sequence shown here is derived from an EMBL/GenBank/DDBJ whole genome shotgun (WGS) entry which is preliminary data.</text>
</comment>
<dbReference type="GO" id="GO:0005525">
    <property type="term" value="F:GTP binding"/>
    <property type="evidence" value="ECO:0007669"/>
    <property type="project" value="UniProtKB-UniRule"/>
</dbReference>
<evidence type="ECO:0000256" key="6">
    <source>
        <dbReference type="ARBA" id="ARBA00023134"/>
    </source>
</evidence>
<dbReference type="Pfam" id="PF12631">
    <property type="entry name" value="MnmE_helical"/>
    <property type="match status" value="1"/>
</dbReference>
<reference evidence="10 11" key="1">
    <citation type="journal article" date="2011" name="Syst. Appl. Microbiol.">
        <title>Defluviimonas denitrificans gen. nov., sp. nov., and Pararhodobacter aggregans gen. nov., sp. nov., non-phototrophic Rhodobacteraceae from the biofilter of a marine aquaculture.</title>
        <authorList>
            <person name="Foesel B.U."/>
            <person name="Drake H.L."/>
            <person name="Schramm A."/>
        </authorList>
    </citation>
    <scope>NUCLEOTIDE SEQUENCE [LARGE SCALE GENOMIC DNA]</scope>
    <source>
        <strain evidence="10 11">D1-19</strain>
    </source>
</reference>
<dbReference type="PANTHER" id="PTHR42714">
    <property type="entry name" value="TRNA MODIFICATION GTPASE GTPBP3"/>
    <property type="match status" value="1"/>
</dbReference>
<dbReference type="InterPro" id="IPR027266">
    <property type="entry name" value="TrmE/GcvT-like"/>
</dbReference>
<dbReference type="HAMAP" id="MF_00379">
    <property type="entry name" value="GTPase_MnmE"/>
    <property type="match status" value="1"/>
</dbReference>
<keyword evidence="11" id="KW-1185">Reference proteome</keyword>
<keyword evidence="4 7" id="KW-0378">Hydrolase</keyword>
<dbReference type="GO" id="GO:0003924">
    <property type="term" value="F:GTPase activity"/>
    <property type="evidence" value="ECO:0007669"/>
    <property type="project" value="UniProtKB-UniRule"/>
</dbReference>
<dbReference type="InterPro" id="IPR027368">
    <property type="entry name" value="MnmE_dom2"/>
</dbReference>
<comment type="caution">
    <text evidence="7">Lacks conserved residue(s) required for the propagation of feature annotation.</text>
</comment>
<organism evidence="10 11">
    <name type="scientific">Pararhodobacter aggregans</name>
    <dbReference type="NCBI Taxonomy" id="404875"/>
    <lineage>
        <taxon>Bacteria</taxon>
        <taxon>Pseudomonadati</taxon>
        <taxon>Pseudomonadota</taxon>
        <taxon>Alphaproteobacteria</taxon>
        <taxon>Rhodobacterales</taxon>
        <taxon>Paracoccaceae</taxon>
        <taxon>Pararhodobacter</taxon>
    </lineage>
</organism>
<dbReference type="GO" id="GO:0046872">
    <property type="term" value="F:metal ion binding"/>
    <property type="evidence" value="ECO:0007669"/>
    <property type="project" value="UniProtKB-KW"/>
</dbReference>
<dbReference type="GO" id="GO:0005737">
    <property type="term" value="C:cytoplasm"/>
    <property type="evidence" value="ECO:0007669"/>
    <property type="project" value="UniProtKB-SubCell"/>
</dbReference>
<evidence type="ECO:0000256" key="3">
    <source>
        <dbReference type="ARBA" id="ARBA00022741"/>
    </source>
</evidence>
<dbReference type="Gene3D" id="3.40.50.300">
    <property type="entry name" value="P-loop containing nucleotide triphosphate hydrolases"/>
    <property type="match status" value="1"/>
</dbReference>
<keyword evidence="5 7" id="KW-0630">Potassium</keyword>
<dbReference type="FunFam" id="3.30.1360.120:FF:000007">
    <property type="entry name" value="tRNA modification GTPase GTPBP3, mitochondrial"/>
    <property type="match status" value="1"/>
</dbReference>
<comment type="subcellular location">
    <subcellularLocation>
        <location evidence="7">Cytoplasm</location>
    </subcellularLocation>
</comment>
<dbReference type="GO" id="GO:0030488">
    <property type="term" value="P:tRNA methylation"/>
    <property type="evidence" value="ECO:0007669"/>
    <property type="project" value="TreeGrafter"/>
</dbReference>
<dbReference type="Proteomes" id="UP000244810">
    <property type="component" value="Unassembled WGS sequence"/>
</dbReference>
<dbReference type="InterPro" id="IPR005225">
    <property type="entry name" value="Small_GTP-bd"/>
</dbReference>
<dbReference type="InterPro" id="IPR004520">
    <property type="entry name" value="GTPase_MnmE"/>
</dbReference>
<comment type="function">
    <text evidence="7">Exhibits a very high intrinsic GTPase hydrolysis rate. Involved in the addition of a carboxymethylaminomethyl (cmnm) group at the wobble position (U34) of certain tRNAs, forming tRNA-cmnm(5)s(2)U34.</text>
</comment>
<dbReference type="NCBIfam" id="NF003661">
    <property type="entry name" value="PRK05291.1-3"/>
    <property type="match status" value="1"/>
</dbReference>
<comment type="similarity">
    <text evidence="1 7 8">Belongs to the TRAFAC class TrmE-Era-EngA-EngB-Septin-like GTPase superfamily. TrmE GTPase family.</text>
</comment>
<dbReference type="OrthoDB" id="9805918at2"/>
<keyword evidence="2 7" id="KW-0819">tRNA processing</keyword>
<evidence type="ECO:0000256" key="7">
    <source>
        <dbReference type="HAMAP-Rule" id="MF_00379"/>
    </source>
</evidence>
<dbReference type="PROSITE" id="PS51709">
    <property type="entry name" value="G_TRME"/>
    <property type="match status" value="1"/>
</dbReference>
<keyword evidence="3 7" id="KW-0547">Nucleotide-binding</keyword>
<evidence type="ECO:0000256" key="8">
    <source>
        <dbReference type="RuleBase" id="RU003313"/>
    </source>
</evidence>
<dbReference type="Pfam" id="PF01926">
    <property type="entry name" value="MMR_HSR1"/>
    <property type="match status" value="1"/>
</dbReference>
<comment type="subunit">
    <text evidence="7">Homodimer. Heterotetramer of two MnmE and two MnmG subunits.</text>
</comment>
<keyword evidence="7" id="KW-0963">Cytoplasm</keyword>
<feature type="binding site" evidence="7">
    <location>
        <begin position="267"/>
        <end position="270"/>
    </location>
    <ligand>
        <name>GTP</name>
        <dbReference type="ChEBI" id="CHEBI:37565"/>
    </ligand>
</feature>
<dbReference type="EMBL" id="QDDR01000014">
    <property type="protein sequence ID" value="PVE45470.1"/>
    <property type="molecule type" value="Genomic_DNA"/>
</dbReference>
<feature type="binding site" evidence="7">
    <location>
        <begin position="223"/>
        <end position="228"/>
    </location>
    <ligand>
        <name>GTP</name>
        <dbReference type="ChEBI" id="CHEBI:37565"/>
    </ligand>
</feature>
<feature type="binding site" evidence="7">
    <location>
        <position position="227"/>
    </location>
    <ligand>
        <name>Mg(2+)</name>
        <dbReference type="ChEBI" id="CHEBI:18420"/>
    </ligand>
</feature>
<evidence type="ECO:0000256" key="2">
    <source>
        <dbReference type="ARBA" id="ARBA00022694"/>
    </source>
</evidence>
<dbReference type="RefSeq" id="WP_107754332.1">
    <property type="nucleotide sequence ID" value="NZ_QBKF01000013.1"/>
</dbReference>
<name>A0A2T7ULA3_9RHOB</name>